<evidence type="ECO:0000259" key="14">
    <source>
        <dbReference type="PROSITE" id="PS51098"/>
    </source>
</evidence>
<dbReference type="GO" id="GO:0016301">
    <property type="term" value="F:kinase activity"/>
    <property type="evidence" value="ECO:0007669"/>
    <property type="project" value="UniProtKB-KW"/>
</dbReference>
<keyword evidence="7 12" id="KW-0812">Transmembrane</keyword>
<dbReference type="GO" id="GO:0015771">
    <property type="term" value="P:trehalose transport"/>
    <property type="evidence" value="ECO:0007669"/>
    <property type="project" value="TreeGrafter"/>
</dbReference>
<dbReference type="InterPro" id="IPR001127">
    <property type="entry name" value="PTS_EIIA_1_perm"/>
</dbReference>
<dbReference type="Proteomes" id="UP000506160">
    <property type="component" value="Unassembled WGS sequence"/>
</dbReference>
<accession>A0AB94IBR1</accession>
<feature type="transmembrane region" description="Helical" evidence="12">
    <location>
        <begin position="366"/>
        <end position="387"/>
    </location>
</feature>
<dbReference type="InterPro" id="IPR036878">
    <property type="entry name" value="Glu_permease_IIB"/>
</dbReference>
<dbReference type="Pfam" id="PF00367">
    <property type="entry name" value="PTS_EIIB"/>
    <property type="match status" value="1"/>
</dbReference>
<dbReference type="PROSITE" id="PS51093">
    <property type="entry name" value="PTS_EIIA_TYPE_1"/>
    <property type="match status" value="1"/>
</dbReference>
<organism evidence="16 17">
    <name type="scientific">Candidatus Schmidhempelia bombi str. Bimp</name>
    <dbReference type="NCBI Taxonomy" id="1387197"/>
    <lineage>
        <taxon>Bacteria</taxon>
        <taxon>Pseudomonadati</taxon>
        <taxon>Pseudomonadota</taxon>
        <taxon>Gammaproteobacteria</taxon>
        <taxon>Orbales</taxon>
        <taxon>Orbaceae</taxon>
        <taxon>Candidatus Schmidhempelia</taxon>
    </lineage>
</organism>
<feature type="domain" description="PTS EIIA type-1" evidence="13">
    <location>
        <begin position="503"/>
        <end position="607"/>
    </location>
</feature>
<feature type="domain" description="PTS EIIB type-1" evidence="14">
    <location>
        <begin position="4"/>
        <end position="86"/>
    </location>
</feature>
<name>A0AB94IBR1_9GAMM</name>
<evidence type="ECO:0000256" key="5">
    <source>
        <dbReference type="ARBA" id="ARBA00022679"/>
    </source>
</evidence>
<keyword evidence="10 12" id="KW-0472">Membrane</keyword>
<dbReference type="InterPro" id="IPR011297">
    <property type="entry name" value="PTS_IIABC_b_glu"/>
</dbReference>
<dbReference type="NCBIfam" id="TIGR00830">
    <property type="entry name" value="PTBA"/>
    <property type="match status" value="1"/>
</dbReference>
<evidence type="ECO:0000256" key="7">
    <source>
        <dbReference type="ARBA" id="ARBA00022692"/>
    </source>
</evidence>
<dbReference type="CDD" id="cd00212">
    <property type="entry name" value="PTS_IIB_glc"/>
    <property type="match status" value="1"/>
</dbReference>
<dbReference type="PROSITE" id="PS01035">
    <property type="entry name" value="PTS_EIIB_TYPE_1_CYS"/>
    <property type="match status" value="1"/>
</dbReference>
<feature type="transmembrane region" description="Helical" evidence="12">
    <location>
        <begin position="213"/>
        <end position="237"/>
    </location>
</feature>
<keyword evidence="9 12" id="KW-1133">Transmembrane helix</keyword>
<evidence type="ECO:0000256" key="3">
    <source>
        <dbReference type="ARBA" id="ARBA00022475"/>
    </source>
</evidence>
<evidence type="ECO:0000259" key="13">
    <source>
        <dbReference type="PROSITE" id="PS51093"/>
    </source>
</evidence>
<evidence type="ECO:0000256" key="6">
    <source>
        <dbReference type="ARBA" id="ARBA00022683"/>
    </source>
</evidence>
<dbReference type="InterPro" id="IPR050558">
    <property type="entry name" value="PTS_Sugar-Specific_Components"/>
</dbReference>
<feature type="transmembrane region" description="Helical" evidence="12">
    <location>
        <begin position="143"/>
        <end position="163"/>
    </location>
</feature>
<dbReference type="PANTHER" id="PTHR30175">
    <property type="entry name" value="PHOSPHOTRANSFERASE SYSTEM TRANSPORT PROTEIN"/>
    <property type="match status" value="1"/>
</dbReference>
<dbReference type="FunFam" id="2.70.70.10:FF:000001">
    <property type="entry name" value="PTS system glucose-specific IIA component"/>
    <property type="match status" value="1"/>
</dbReference>
<dbReference type="InterPro" id="IPR013013">
    <property type="entry name" value="PTS_EIIC_1"/>
</dbReference>
<dbReference type="Pfam" id="PF02378">
    <property type="entry name" value="PTS_EIIC"/>
    <property type="match status" value="1"/>
</dbReference>
<comment type="subcellular location">
    <subcellularLocation>
        <location evidence="1">Cell membrane</location>
        <topology evidence="1">Multi-pass membrane protein</topology>
    </subcellularLocation>
</comment>
<gene>
    <name evidence="16" type="ORF">O970_06700</name>
</gene>
<dbReference type="GO" id="GO:0090589">
    <property type="term" value="F:protein-phosphocysteine-trehalose phosphotransferase system transporter activity"/>
    <property type="evidence" value="ECO:0007669"/>
    <property type="project" value="TreeGrafter"/>
</dbReference>
<feature type="transmembrane region" description="Helical" evidence="12">
    <location>
        <begin position="439"/>
        <end position="460"/>
    </location>
</feature>
<feature type="domain" description="PTS EIIC type-1" evidence="15">
    <location>
        <begin position="118"/>
        <end position="472"/>
    </location>
</feature>
<evidence type="ECO:0000256" key="8">
    <source>
        <dbReference type="ARBA" id="ARBA00022777"/>
    </source>
</evidence>
<feature type="transmembrane region" description="Helical" evidence="12">
    <location>
        <begin position="258"/>
        <end position="279"/>
    </location>
</feature>
<dbReference type="EMBL" id="AWGA01000064">
    <property type="protein sequence ID" value="TEA26843.1"/>
    <property type="molecule type" value="Genomic_DNA"/>
</dbReference>
<dbReference type="SUPFAM" id="SSF51261">
    <property type="entry name" value="Duplicated hybrid motif"/>
    <property type="match status" value="1"/>
</dbReference>
<feature type="transmembrane region" description="Helical" evidence="12">
    <location>
        <begin position="175"/>
        <end position="193"/>
    </location>
</feature>
<feature type="transmembrane region" description="Helical" evidence="12">
    <location>
        <begin position="394"/>
        <end position="412"/>
    </location>
</feature>
<evidence type="ECO:0000256" key="10">
    <source>
        <dbReference type="ARBA" id="ARBA00023136"/>
    </source>
</evidence>
<dbReference type="PROSITE" id="PS51103">
    <property type="entry name" value="PTS_EIIC_TYPE_1"/>
    <property type="match status" value="1"/>
</dbReference>
<dbReference type="GO" id="GO:0008982">
    <property type="term" value="F:protein-N(PI)-phosphohistidine-sugar phosphotransferase activity"/>
    <property type="evidence" value="ECO:0007669"/>
    <property type="project" value="InterPro"/>
</dbReference>
<evidence type="ECO:0000256" key="1">
    <source>
        <dbReference type="ARBA" id="ARBA00004651"/>
    </source>
</evidence>
<dbReference type="Gene3D" id="3.30.1360.60">
    <property type="entry name" value="Glucose permease domain IIB"/>
    <property type="match status" value="1"/>
</dbReference>
<dbReference type="PANTHER" id="PTHR30175:SF1">
    <property type="entry name" value="PTS SYSTEM ARBUTIN-, CELLOBIOSE-, AND SALICIN-SPECIFIC EIIBC COMPONENT-RELATED"/>
    <property type="match status" value="1"/>
</dbReference>
<evidence type="ECO:0000313" key="16">
    <source>
        <dbReference type="EMBL" id="TEA26843.1"/>
    </source>
</evidence>
<dbReference type="AlphaFoldDB" id="A0AB94IBR1"/>
<keyword evidence="8" id="KW-0418">Kinase</keyword>
<dbReference type="PROSITE" id="PS51098">
    <property type="entry name" value="PTS_EIIB_TYPE_1"/>
    <property type="match status" value="1"/>
</dbReference>
<reference evidence="16 17" key="1">
    <citation type="journal article" date="2014" name="Appl. Environ. Microbiol.">
        <title>Genomic features of a bumble bee symbiont reflect its host environment.</title>
        <authorList>
            <person name="Martinson V.G."/>
            <person name="Magoc T."/>
            <person name="Koch H."/>
            <person name="Salzberg S.L."/>
            <person name="Moran N.A."/>
        </authorList>
    </citation>
    <scope>NUCLEOTIDE SEQUENCE [LARGE SCALE GENOMIC DNA]</scope>
    <source>
        <strain evidence="16 17">Bimp</strain>
    </source>
</reference>
<dbReference type="SUPFAM" id="SSF55604">
    <property type="entry name" value="Glucose permease domain IIB"/>
    <property type="match status" value="1"/>
</dbReference>
<dbReference type="Pfam" id="PF00358">
    <property type="entry name" value="PTS_EIIA_1"/>
    <property type="match status" value="1"/>
</dbReference>
<protein>
    <submittedName>
        <fullName evidence="16">PTS beta-glucoside transporter subunit EIIBCA</fullName>
    </submittedName>
</protein>
<dbReference type="InterPro" id="IPR018113">
    <property type="entry name" value="PTrfase_EIIB_Cys"/>
</dbReference>
<dbReference type="InterPro" id="IPR003352">
    <property type="entry name" value="PTS_EIIC"/>
</dbReference>
<evidence type="ECO:0000256" key="9">
    <source>
        <dbReference type="ARBA" id="ARBA00022989"/>
    </source>
</evidence>
<comment type="caution">
    <text evidence="16">The sequence shown here is derived from an EMBL/GenBank/DDBJ whole genome shotgun (WGS) entry which is preliminary data.</text>
</comment>
<keyword evidence="5" id="KW-0808">Transferase</keyword>
<keyword evidence="2" id="KW-0813">Transport</keyword>
<proteinExistence type="predicted"/>
<dbReference type="RefSeq" id="WP_024496352.1">
    <property type="nucleotide sequence ID" value="NZ_AWGA01000064.1"/>
</dbReference>
<evidence type="ECO:0000256" key="4">
    <source>
        <dbReference type="ARBA" id="ARBA00022597"/>
    </source>
</evidence>
<evidence type="ECO:0000256" key="2">
    <source>
        <dbReference type="ARBA" id="ARBA00022448"/>
    </source>
</evidence>
<dbReference type="GO" id="GO:0009401">
    <property type="term" value="P:phosphoenolpyruvate-dependent sugar phosphotransferase system"/>
    <property type="evidence" value="ECO:0007669"/>
    <property type="project" value="UniProtKB-KW"/>
</dbReference>
<feature type="transmembrane region" description="Helical" evidence="12">
    <location>
        <begin position="299"/>
        <end position="323"/>
    </location>
</feature>
<feature type="transmembrane region" description="Helical" evidence="12">
    <location>
        <begin position="110"/>
        <end position="137"/>
    </location>
</feature>
<dbReference type="NCBIfam" id="TIGR01995">
    <property type="entry name" value="PTS-II-ABC-beta"/>
    <property type="match status" value="1"/>
</dbReference>
<feature type="transmembrane region" description="Helical" evidence="12">
    <location>
        <begin position="335"/>
        <end position="354"/>
    </location>
</feature>
<evidence type="ECO:0000256" key="12">
    <source>
        <dbReference type="SAM" id="Phobius"/>
    </source>
</evidence>
<keyword evidence="4" id="KW-0762">Sugar transport</keyword>
<keyword evidence="3" id="KW-1003">Cell membrane</keyword>
<keyword evidence="17" id="KW-1185">Reference proteome</keyword>
<evidence type="ECO:0000259" key="15">
    <source>
        <dbReference type="PROSITE" id="PS51103"/>
    </source>
</evidence>
<feature type="active site" description="Phosphocysteine intermediate; for EIIB activity" evidence="11">
    <location>
        <position position="26"/>
    </location>
</feature>
<evidence type="ECO:0000313" key="17">
    <source>
        <dbReference type="Proteomes" id="UP000506160"/>
    </source>
</evidence>
<dbReference type="Gene3D" id="2.70.70.10">
    <property type="entry name" value="Glucose Permease (Domain IIA)"/>
    <property type="match status" value="1"/>
</dbReference>
<dbReference type="GO" id="GO:0005886">
    <property type="term" value="C:plasma membrane"/>
    <property type="evidence" value="ECO:0007669"/>
    <property type="project" value="UniProtKB-SubCell"/>
</dbReference>
<dbReference type="FunFam" id="3.30.1360.60:FF:000001">
    <property type="entry name" value="PTS system glucose-specific IIBC component PtsG"/>
    <property type="match status" value="1"/>
</dbReference>
<sequence>MKYEQLAKQIIKYVGGKENIQSLVHCATRLRFVLKDNLKTQVEDLKKVSGVIMVVESGGQFQVVIGNHVADVFETIMKLTQLGNNDNQNQEQNVNNTNLLNRLIDIISSIFTPIAGVMASIGILKGLLSLLVIVDVINTSTGIYRILNATADSIFFFLPIFLAYTSAKKFSANPFIVMAVAASLIHPTIQEVVNATMTAKIQQLPLPPTEYFFFIPISYMNYAYSVIPIIFSAWLVAKLQHFFNRILHSSFKNIFTPFFCLIIVVPVTFLIIGPVTLFLSDLISNAFLQLYQASPALAGLIIAGGWQILVIFGLHWSFVPIMLNNLSPAMLGKDFMLPALVPTVSAQIGATIAVSMRTNDKALKSLGYSAAFTAIFGITEPAVYGVTLPKRRPFIISCIAAAIGGAVVSYYGTATYSFGLANIFTIAQSIPPTGIDSTIFGLLLGIIASFIIAFVVTFFFGQPKSDTAPQTTQETEHPVTDLSTATLSSPMQGRLIPLSKVNDITFKNELIGKGAAIIPNRGEVVAPADATVISLFQTKHAIGLLTADNIELLIHVGFDTVKLKGKHFIAHVREGQHVKQGERLLSFDIQAIEQAGFELTTPIVVTNSDHFKQITSVTKTDITISDSLLLLTK</sequence>
<evidence type="ECO:0000256" key="11">
    <source>
        <dbReference type="PROSITE-ProRule" id="PRU00421"/>
    </source>
</evidence>
<keyword evidence="6" id="KW-0598">Phosphotransferase system</keyword>
<dbReference type="InterPro" id="IPR011055">
    <property type="entry name" value="Dup_hybrid_motif"/>
</dbReference>
<dbReference type="InterPro" id="IPR001996">
    <property type="entry name" value="PTS_IIB_1"/>
</dbReference>